<sequence length="123" mass="14399">MMKLSVKGCLIKCNLNVWVLMMAIVSLSSMYEAQASNSLQKCVEAATKKQKRDSLRYSDSFDFIGYQSRGEENVFGSFEIDLRYQIDEDKKKRSYKCNKHGSIESRGEERWDYSPASRRRNFR</sequence>
<feature type="chain" id="PRO_5046258371" evidence="2">
    <location>
        <begin position="36"/>
        <end position="123"/>
    </location>
</feature>
<feature type="signal peptide" evidence="2">
    <location>
        <begin position="1"/>
        <end position="35"/>
    </location>
</feature>
<evidence type="ECO:0000313" key="3">
    <source>
        <dbReference type="EMBL" id="CAH0990337.1"/>
    </source>
</evidence>
<feature type="compositionally biased region" description="Basic and acidic residues" evidence="1">
    <location>
        <begin position="101"/>
        <end position="112"/>
    </location>
</feature>
<keyword evidence="2" id="KW-0732">Signal</keyword>
<organism evidence="3 4">
    <name type="scientific">Sinobacterium norvegicum</name>
    <dbReference type="NCBI Taxonomy" id="1641715"/>
    <lineage>
        <taxon>Bacteria</taxon>
        <taxon>Pseudomonadati</taxon>
        <taxon>Pseudomonadota</taxon>
        <taxon>Gammaproteobacteria</taxon>
        <taxon>Cellvibrionales</taxon>
        <taxon>Spongiibacteraceae</taxon>
        <taxon>Sinobacterium</taxon>
    </lineage>
</organism>
<dbReference type="Proteomes" id="UP000838100">
    <property type="component" value="Unassembled WGS sequence"/>
</dbReference>
<reference evidence="3" key="1">
    <citation type="submission" date="2021-12" db="EMBL/GenBank/DDBJ databases">
        <authorList>
            <person name="Rodrigo-Torres L."/>
            <person name="Arahal R. D."/>
            <person name="Lucena T."/>
        </authorList>
    </citation>
    <scope>NUCLEOTIDE SEQUENCE</scope>
    <source>
        <strain evidence="3">CECT 8267</strain>
    </source>
</reference>
<name>A0ABM9ABS8_9GAMM</name>
<keyword evidence="4" id="KW-1185">Reference proteome</keyword>
<dbReference type="EMBL" id="CAKLPX010000001">
    <property type="protein sequence ID" value="CAH0990337.1"/>
    <property type="molecule type" value="Genomic_DNA"/>
</dbReference>
<evidence type="ECO:0000256" key="2">
    <source>
        <dbReference type="SAM" id="SignalP"/>
    </source>
</evidence>
<comment type="caution">
    <text evidence="3">The sequence shown here is derived from an EMBL/GenBank/DDBJ whole genome shotgun (WGS) entry which is preliminary data.</text>
</comment>
<evidence type="ECO:0000313" key="4">
    <source>
        <dbReference type="Proteomes" id="UP000838100"/>
    </source>
</evidence>
<dbReference type="RefSeq" id="WP_237443017.1">
    <property type="nucleotide sequence ID" value="NZ_CAKLPX010000001.1"/>
</dbReference>
<gene>
    <name evidence="3" type="ORF">SIN8267_00429</name>
</gene>
<feature type="region of interest" description="Disordered" evidence="1">
    <location>
        <begin position="91"/>
        <end position="123"/>
    </location>
</feature>
<proteinExistence type="predicted"/>
<accession>A0ABM9ABS8</accession>
<evidence type="ECO:0000256" key="1">
    <source>
        <dbReference type="SAM" id="MobiDB-lite"/>
    </source>
</evidence>
<protein>
    <submittedName>
        <fullName evidence="3">Uncharacterized protein</fullName>
    </submittedName>
</protein>